<dbReference type="PANTHER" id="PTHR48098:SF3">
    <property type="entry name" value="IRON(III) ENTEROBACTIN ESTERASE"/>
    <property type="match status" value="1"/>
</dbReference>
<proteinExistence type="predicted"/>
<dbReference type="STRING" id="930129.SAMN05216352_10692"/>
<evidence type="ECO:0000313" key="1">
    <source>
        <dbReference type="EMBL" id="SDI27445.1"/>
    </source>
</evidence>
<dbReference type="AlphaFoldDB" id="A0A1G8J879"/>
<dbReference type="EMBL" id="FNDU01000006">
    <property type="protein sequence ID" value="SDI27445.1"/>
    <property type="molecule type" value="Genomic_DNA"/>
</dbReference>
<dbReference type="PANTHER" id="PTHR48098">
    <property type="entry name" value="ENTEROCHELIN ESTERASE-RELATED"/>
    <property type="match status" value="1"/>
</dbReference>
<accession>A0A1G8J879</accession>
<dbReference type="RefSeq" id="WP_245917805.1">
    <property type="nucleotide sequence ID" value="NZ_FNDU01000006.1"/>
</dbReference>
<dbReference type="SUPFAM" id="SSF53474">
    <property type="entry name" value="alpha/beta-Hydrolases"/>
    <property type="match status" value="1"/>
</dbReference>
<dbReference type="InterPro" id="IPR050583">
    <property type="entry name" value="Mycobacterial_A85_antigen"/>
</dbReference>
<protein>
    <submittedName>
        <fullName evidence="1">Enterochelin esterase</fullName>
    </submittedName>
</protein>
<dbReference type="InterPro" id="IPR029058">
    <property type="entry name" value="AB_hydrolase_fold"/>
</dbReference>
<reference evidence="1 2" key="1">
    <citation type="submission" date="2016-10" db="EMBL/GenBank/DDBJ databases">
        <authorList>
            <person name="de Groot N.N."/>
        </authorList>
    </citation>
    <scope>NUCLEOTIDE SEQUENCE [LARGE SCALE GENOMIC DNA]</scope>
    <source>
        <strain evidence="2">P4B,CCM 7963,CECT 7998,DSM 25260,IBRC-M 10614,KCTC 13821</strain>
    </source>
</reference>
<dbReference type="Gene3D" id="3.40.50.1820">
    <property type="entry name" value="alpha/beta hydrolase"/>
    <property type="match status" value="1"/>
</dbReference>
<keyword evidence="2" id="KW-1185">Reference proteome</keyword>
<name>A0A1G8J879_9BACI</name>
<sequence>MNGKVTSLQFKSDHLRHTFELPVYLPPNYSPLYTYHLAIAQDGRDYFQLGRIGRKMEAAMEEGARDTIVVGVPYPSVEIRRKWYHPGNEAHHTYLQFMVKELLPFLEETYSTWRLAHGRMLMGDSLGASISLVAALSYPNSFSRVMMHSPYVDENVLHLVEENKEWNCFDIYHTIGTEETEVKTTNDSIEDFLTPNRRLHEIFKKGTARYFYNEFEGGHFWKYWEKDIPQALRFMFDI</sequence>
<evidence type="ECO:0000313" key="2">
    <source>
        <dbReference type="Proteomes" id="UP000199017"/>
    </source>
</evidence>
<dbReference type="Pfam" id="PF00756">
    <property type="entry name" value="Esterase"/>
    <property type="match status" value="1"/>
</dbReference>
<organism evidence="1 2">
    <name type="scientific">Alteribacillus bidgolensis</name>
    <dbReference type="NCBI Taxonomy" id="930129"/>
    <lineage>
        <taxon>Bacteria</taxon>
        <taxon>Bacillati</taxon>
        <taxon>Bacillota</taxon>
        <taxon>Bacilli</taxon>
        <taxon>Bacillales</taxon>
        <taxon>Bacillaceae</taxon>
        <taxon>Alteribacillus</taxon>
    </lineage>
</organism>
<dbReference type="Proteomes" id="UP000199017">
    <property type="component" value="Unassembled WGS sequence"/>
</dbReference>
<dbReference type="InterPro" id="IPR000801">
    <property type="entry name" value="Esterase-like"/>
</dbReference>
<gene>
    <name evidence="1" type="ORF">SAMN05216352_10692</name>
</gene>